<protein>
    <submittedName>
        <fullName evidence="1">Uncharacterized protein</fullName>
    </submittedName>
</protein>
<reference evidence="1" key="1">
    <citation type="submission" date="2020-11" db="EMBL/GenBank/DDBJ databases">
        <authorList>
            <person name="Tran Van P."/>
        </authorList>
    </citation>
    <scope>NUCLEOTIDE SEQUENCE</scope>
</reference>
<sequence length="139" mass="16091">MSNIVCKFDHIFRIYIEVKTLIRQVLSSKDYLNDVYLVLDGIIEGLDLNEIRQLNLLAAWIELVISLEEYIFKQTSDGDVVLFLLLCIVPSEKFIATMTVNIEIVPSSRSMVLLQNNQFHLPVLKSQHPDLPRHDQHEN</sequence>
<proteinExistence type="predicted"/>
<organism evidence="1">
    <name type="scientific">Timema cristinae</name>
    <name type="common">Walking stick</name>
    <dbReference type="NCBI Taxonomy" id="61476"/>
    <lineage>
        <taxon>Eukaryota</taxon>
        <taxon>Metazoa</taxon>
        <taxon>Ecdysozoa</taxon>
        <taxon>Arthropoda</taxon>
        <taxon>Hexapoda</taxon>
        <taxon>Insecta</taxon>
        <taxon>Pterygota</taxon>
        <taxon>Neoptera</taxon>
        <taxon>Polyneoptera</taxon>
        <taxon>Phasmatodea</taxon>
        <taxon>Timematodea</taxon>
        <taxon>Timematoidea</taxon>
        <taxon>Timematidae</taxon>
        <taxon>Timema</taxon>
    </lineage>
</organism>
<gene>
    <name evidence="1" type="ORF">TCEB3V08_LOCUS3429</name>
</gene>
<dbReference type="AlphaFoldDB" id="A0A7R9GV80"/>
<dbReference type="EMBL" id="OC317308">
    <property type="protein sequence ID" value="CAD7396040.1"/>
    <property type="molecule type" value="Genomic_DNA"/>
</dbReference>
<evidence type="ECO:0000313" key="1">
    <source>
        <dbReference type="EMBL" id="CAD7396040.1"/>
    </source>
</evidence>
<accession>A0A7R9GV80</accession>
<name>A0A7R9GV80_TIMCR</name>